<reference evidence="2" key="1">
    <citation type="submission" date="2014-03" db="EMBL/GenBank/DDBJ databases">
        <title>The Genome Sequence of Puccinia striiformis f. sp. tritici PST-78.</title>
        <authorList>
            <consortium name="The Broad Institute Genome Sequencing Platform"/>
            <person name="Cuomo C."/>
            <person name="Hulbert S."/>
            <person name="Chen X."/>
            <person name="Walker B."/>
            <person name="Young S.K."/>
            <person name="Zeng Q."/>
            <person name="Gargeya S."/>
            <person name="Fitzgerald M."/>
            <person name="Haas B."/>
            <person name="Abouelleil A."/>
            <person name="Alvarado L."/>
            <person name="Arachchi H.M."/>
            <person name="Berlin A.M."/>
            <person name="Chapman S.B."/>
            <person name="Goldberg J."/>
            <person name="Griggs A."/>
            <person name="Gujja S."/>
            <person name="Hansen M."/>
            <person name="Howarth C."/>
            <person name="Imamovic A."/>
            <person name="Larimer J."/>
            <person name="McCowan C."/>
            <person name="Montmayeur A."/>
            <person name="Murphy C."/>
            <person name="Neiman D."/>
            <person name="Pearson M."/>
            <person name="Priest M."/>
            <person name="Roberts A."/>
            <person name="Saif S."/>
            <person name="Shea T."/>
            <person name="Sisk P."/>
            <person name="Sykes S."/>
            <person name="Wortman J."/>
            <person name="Nusbaum C."/>
            <person name="Birren B."/>
        </authorList>
    </citation>
    <scope>NUCLEOTIDE SEQUENCE [LARGE SCALE GENOMIC DNA]</scope>
    <source>
        <strain evidence="2">race PST-78</strain>
    </source>
</reference>
<protein>
    <submittedName>
        <fullName evidence="1">Uncharacterized protein</fullName>
    </submittedName>
</protein>
<accession>A0A0L0VYT8</accession>
<comment type="caution">
    <text evidence="1">The sequence shown here is derived from an EMBL/GenBank/DDBJ whole genome shotgun (WGS) entry which is preliminary data.</text>
</comment>
<evidence type="ECO:0000313" key="1">
    <source>
        <dbReference type="EMBL" id="KNF04428.1"/>
    </source>
</evidence>
<name>A0A0L0VYT8_9BASI</name>
<evidence type="ECO:0000313" key="2">
    <source>
        <dbReference type="Proteomes" id="UP000054564"/>
    </source>
</evidence>
<proteinExistence type="predicted"/>
<dbReference type="EMBL" id="AJIL01000012">
    <property type="protein sequence ID" value="KNF04428.1"/>
    <property type="molecule type" value="Genomic_DNA"/>
</dbReference>
<keyword evidence="2" id="KW-1185">Reference proteome</keyword>
<dbReference type="AlphaFoldDB" id="A0A0L0VYT8"/>
<sequence>MCGAETFFSGRDPAGWDDSLYLLLFDLCLVTRWWYPINDLFGQDSCNSILSSLYCNHFKNDHPSWQTHSKDLTAISRFSIASSSHKIKFTSTLTWLILAASYRKKCLVARCVPLTNVLYVMRTLIEAEMNFTYLVLLIRATGFTCPAFRLGLMNSAHKIINRPAPSAAQDSPSLTALAGRVGAHLTSTQEILSWFNNSSTS</sequence>
<gene>
    <name evidence="1" type="ORF">PSTG_02343</name>
</gene>
<organism evidence="1 2">
    <name type="scientific">Puccinia striiformis f. sp. tritici PST-78</name>
    <dbReference type="NCBI Taxonomy" id="1165861"/>
    <lineage>
        <taxon>Eukaryota</taxon>
        <taxon>Fungi</taxon>
        <taxon>Dikarya</taxon>
        <taxon>Basidiomycota</taxon>
        <taxon>Pucciniomycotina</taxon>
        <taxon>Pucciniomycetes</taxon>
        <taxon>Pucciniales</taxon>
        <taxon>Pucciniaceae</taxon>
        <taxon>Puccinia</taxon>
    </lineage>
</organism>
<dbReference type="Proteomes" id="UP000054564">
    <property type="component" value="Unassembled WGS sequence"/>
</dbReference>